<sequence>MGLANKFALWRAGARSVRIDAAHEFPIDDLDGLVIGGGDDIDAQLYGGEVAPTVRIDEERDAMEQRILGHAARRDLPVLGICRGSQMINVHRGGSLYTDIYEVFVKAPRLRTVLPRKSVEITEGSRLASLLGRSSVRVNALHHQSVDKLGKGVRVAALDRWGIVQAIEVPQCRFLIGVQWHPEFLVFDGREQNLFRALVDAARHRAVGEPQCEPVAI</sequence>
<dbReference type="CDD" id="cd01745">
    <property type="entry name" value="GATase1_2"/>
    <property type="match status" value="1"/>
</dbReference>
<name>A0A8S8XCL8_9PROT</name>
<evidence type="ECO:0000313" key="1">
    <source>
        <dbReference type="EMBL" id="GIL39000.1"/>
    </source>
</evidence>
<gene>
    <name evidence="1" type="ORF">TMPK1_12370</name>
</gene>
<dbReference type="PANTHER" id="PTHR43235">
    <property type="entry name" value="GLUTAMINE AMIDOTRANSFERASE PB2B2.05-RELATED"/>
    <property type="match status" value="1"/>
</dbReference>
<dbReference type="Proteomes" id="UP000681075">
    <property type="component" value="Unassembled WGS sequence"/>
</dbReference>
<comment type="caution">
    <text evidence="1">The sequence shown here is derived from an EMBL/GenBank/DDBJ whole genome shotgun (WGS) entry which is preliminary data.</text>
</comment>
<protein>
    <recommendedName>
        <fullName evidence="3">Glutamine amidotransferase</fullName>
    </recommendedName>
</protein>
<dbReference type="AlphaFoldDB" id="A0A8S8XCL8"/>
<organism evidence="1 2">
    <name type="scientific">Roseiterribacter gracilis</name>
    <dbReference type="NCBI Taxonomy" id="2812848"/>
    <lineage>
        <taxon>Bacteria</taxon>
        <taxon>Pseudomonadati</taxon>
        <taxon>Pseudomonadota</taxon>
        <taxon>Alphaproteobacteria</taxon>
        <taxon>Rhodospirillales</taxon>
        <taxon>Roseiterribacteraceae</taxon>
        <taxon>Roseiterribacter</taxon>
    </lineage>
</organism>
<evidence type="ECO:0008006" key="3">
    <source>
        <dbReference type="Google" id="ProtNLM"/>
    </source>
</evidence>
<proteinExistence type="predicted"/>
<reference evidence="1" key="1">
    <citation type="submission" date="2021-02" db="EMBL/GenBank/DDBJ databases">
        <title>Genome sequence of Rhodospirillales sp. strain TMPK1 isolated from soil.</title>
        <authorList>
            <person name="Nakai R."/>
            <person name="Kusada H."/>
            <person name="Tamaki H."/>
        </authorList>
    </citation>
    <scope>NUCLEOTIDE SEQUENCE</scope>
    <source>
        <strain evidence="1">TMPK1</strain>
    </source>
</reference>
<dbReference type="InterPro" id="IPR044668">
    <property type="entry name" value="PuuD-like"/>
</dbReference>
<dbReference type="GO" id="GO:0005829">
    <property type="term" value="C:cytosol"/>
    <property type="evidence" value="ECO:0007669"/>
    <property type="project" value="TreeGrafter"/>
</dbReference>
<dbReference type="PANTHER" id="PTHR43235:SF1">
    <property type="entry name" value="GLUTAMINE AMIDOTRANSFERASE PB2B2.05-RELATED"/>
    <property type="match status" value="1"/>
</dbReference>
<dbReference type="SUPFAM" id="SSF52317">
    <property type="entry name" value="Class I glutamine amidotransferase-like"/>
    <property type="match status" value="1"/>
</dbReference>
<dbReference type="Gene3D" id="3.40.50.880">
    <property type="match status" value="1"/>
</dbReference>
<dbReference type="InterPro" id="IPR011697">
    <property type="entry name" value="Peptidase_C26"/>
</dbReference>
<evidence type="ECO:0000313" key="2">
    <source>
        <dbReference type="Proteomes" id="UP000681075"/>
    </source>
</evidence>
<accession>A0A8S8XCL8</accession>
<dbReference type="Pfam" id="PF07722">
    <property type="entry name" value="Peptidase_C26"/>
    <property type="match status" value="1"/>
</dbReference>
<keyword evidence="2" id="KW-1185">Reference proteome</keyword>
<dbReference type="GO" id="GO:0016811">
    <property type="term" value="F:hydrolase activity, acting on carbon-nitrogen (but not peptide) bonds, in linear amides"/>
    <property type="evidence" value="ECO:0007669"/>
    <property type="project" value="InterPro"/>
</dbReference>
<dbReference type="InterPro" id="IPR029062">
    <property type="entry name" value="Class_I_gatase-like"/>
</dbReference>
<dbReference type="EMBL" id="BOPV01000001">
    <property type="protein sequence ID" value="GIL39000.1"/>
    <property type="molecule type" value="Genomic_DNA"/>
</dbReference>
<dbReference type="PROSITE" id="PS51273">
    <property type="entry name" value="GATASE_TYPE_1"/>
    <property type="match status" value="1"/>
</dbReference>